<keyword evidence="3" id="KW-1185">Reference proteome</keyword>
<name>A0A5C3PQK0_9APHY</name>
<organism evidence="2 3">
    <name type="scientific">Polyporus arcularius HHB13444</name>
    <dbReference type="NCBI Taxonomy" id="1314778"/>
    <lineage>
        <taxon>Eukaryota</taxon>
        <taxon>Fungi</taxon>
        <taxon>Dikarya</taxon>
        <taxon>Basidiomycota</taxon>
        <taxon>Agaricomycotina</taxon>
        <taxon>Agaricomycetes</taxon>
        <taxon>Polyporales</taxon>
        <taxon>Polyporaceae</taxon>
        <taxon>Polyporus</taxon>
    </lineage>
</organism>
<dbReference type="Proteomes" id="UP000308197">
    <property type="component" value="Unassembled WGS sequence"/>
</dbReference>
<evidence type="ECO:0000313" key="3">
    <source>
        <dbReference type="Proteomes" id="UP000308197"/>
    </source>
</evidence>
<feature type="compositionally biased region" description="Pro residues" evidence="1">
    <location>
        <begin position="81"/>
        <end position="100"/>
    </location>
</feature>
<dbReference type="AlphaFoldDB" id="A0A5C3PQK0"/>
<sequence>MPPKVRHILMSSSRISEAFSWPMHVQNVRAFGGPCAALSWLCHAPFRPPPGARVGIICSSQVSHTSLTPSALLRCRLGPVRPGPPQRRVPPPDPPVSVPA</sequence>
<evidence type="ECO:0000313" key="2">
    <source>
        <dbReference type="EMBL" id="TFK92055.1"/>
    </source>
</evidence>
<gene>
    <name evidence="2" type="ORF">K466DRAFT_266224</name>
</gene>
<protein>
    <submittedName>
        <fullName evidence="2">Uncharacterized protein</fullName>
    </submittedName>
</protein>
<accession>A0A5C3PQK0</accession>
<proteinExistence type="predicted"/>
<evidence type="ECO:0000256" key="1">
    <source>
        <dbReference type="SAM" id="MobiDB-lite"/>
    </source>
</evidence>
<dbReference type="EMBL" id="ML211006">
    <property type="protein sequence ID" value="TFK92055.1"/>
    <property type="molecule type" value="Genomic_DNA"/>
</dbReference>
<reference evidence="2 3" key="1">
    <citation type="journal article" date="2019" name="Nat. Ecol. Evol.">
        <title>Megaphylogeny resolves global patterns of mushroom evolution.</title>
        <authorList>
            <person name="Varga T."/>
            <person name="Krizsan K."/>
            <person name="Foldi C."/>
            <person name="Dima B."/>
            <person name="Sanchez-Garcia M."/>
            <person name="Sanchez-Ramirez S."/>
            <person name="Szollosi G.J."/>
            <person name="Szarkandi J.G."/>
            <person name="Papp V."/>
            <person name="Albert L."/>
            <person name="Andreopoulos W."/>
            <person name="Angelini C."/>
            <person name="Antonin V."/>
            <person name="Barry K.W."/>
            <person name="Bougher N.L."/>
            <person name="Buchanan P."/>
            <person name="Buyck B."/>
            <person name="Bense V."/>
            <person name="Catcheside P."/>
            <person name="Chovatia M."/>
            <person name="Cooper J."/>
            <person name="Damon W."/>
            <person name="Desjardin D."/>
            <person name="Finy P."/>
            <person name="Geml J."/>
            <person name="Haridas S."/>
            <person name="Hughes K."/>
            <person name="Justo A."/>
            <person name="Karasinski D."/>
            <person name="Kautmanova I."/>
            <person name="Kiss B."/>
            <person name="Kocsube S."/>
            <person name="Kotiranta H."/>
            <person name="LaButti K.M."/>
            <person name="Lechner B.E."/>
            <person name="Liimatainen K."/>
            <person name="Lipzen A."/>
            <person name="Lukacs Z."/>
            <person name="Mihaltcheva S."/>
            <person name="Morgado L.N."/>
            <person name="Niskanen T."/>
            <person name="Noordeloos M.E."/>
            <person name="Ohm R.A."/>
            <person name="Ortiz-Santana B."/>
            <person name="Ovrebo C."/>
            <person name="Racz N."/>
            <person name="Riley R."/>
            <person name="Savchenko A."/>
            <person name="Shiryaev A."/>
            <person name="Soop K."/>
            <person name="Spirin V."/>
            <person name="Szebenyi C."/>
            <person name="Tomsovsky M."/>
            <person name="Tulloss R.E."/>
            <person name="Uehling J."/>
            <person name="Grigoriev I.V."/>
            <person name="Vagvolgyi C."/>
            <person name="Papp T."/>
            <person name="Martin F.M."/>
            <person name="Miettinen O."/>
            <person name="Hibbett D.S."/>
            <person name="Nagy L.G."/>
        </authorList>
    </citation>
    <scope>NUCLEOTIDE SEQUENCE [LARGE SCALE GENOMIC DNA]</scope>
    <source>
        <strain evidence="2 3">HHB13444</strain>
    </source>
</reference>
<feature type="region of interest" description="Disordered" evidence="1">
    <location>
        <begin position="77"/>
        <end position="100"/>
    </location>
</feature>
<dbReference type="InParanoid" id="A0A5C3PQK0"/>